<dbReference type="Pfam" id="PF05525">
    <property type="entry name" value="Branch_AA_trans"/>
    <property type="match status" value="1"/>
</dbReference>
<keyword evidence="6 9" id="KW-0029">Amino-acid transport</keyword>
<evidence type="ECO:0000313" key="10">
    <source>
        <dbReference type="EMBL" id="MCG5030123.1"/>
    </source>
</evidence>
<feature type="transmembrane region" description="Helical" evidence="9">
    <location>
        <begin position="39"/>
        <end position="58"/>
    </location>
</feature>
<accession>A0ABS9MNC7</accession>
<comment type="function">
    <text evidence="9">Component of the transport system for branched-chain amino acids.</text>
</comment>
<feature type="transmembrane region" description="Helical" evidence="9">
    <location>
        <begin position="284"/>
        <end position="313"/>
    </location>
</feature>
<evidence type="ECO:0000256" key="2">
    <source>
        <dbReference type="ARBA" id="ARBA00008540"/>
    </source>
</evidence>
<evidence type="ECO:0000256" key="1">
    <source>
        <dbReference type="ARBA" id="ARBA00004651"/>
    </source>
</evidence>
<feature type="transmembrane region" description="Helical" evidence="9">
    <location>
        <begin position="196"/>
        <end position="216"/>
    </location>
</feature>
<evidence type="ECO:0000256" key="7">
    <source>
        <dbReference type="ARBA" id="ARBA00022989"/>
    </source>
</evidence>
<keyword evidence="8 9" id="KW-0472">Membrane</keyword>
<keyword evidence="3 9" id="KW-0813">Transport</keyword>
<feature type="transmembrane region" description="Helical" evidence="9">
    <location>
        <begin position="228"/>
        <end position="249"/>
    </location>
</feature>
<evidence type="ECO:0000256" key="4">
    <source>
        <dbReference type="ARBA" id="ARBA00022475"/>
    </source>
</evidence>
<evidence type="ECO:0000256" key="3">
    <source>
        <dbReference type="ARBA" id="ARBA00022448"/>
    </source>
</evidence>
<feature type="transmembrane region" description="Helical" evidence="9">
    <location>
        <begin position="119"/>
        <end position="139"/>
    </location>
</feature>
<feature type="transmembrane region" description="Helical" evidence="9">
    <location>
        <begin position="151"/>
        <end position="169"/>
    </location>
</feature>
<evidence type="ECO:0000313" key="11">
    <source>
        <dbReference type="Proteomes" id="UP001297600"/>
    </source>
</evidence>
<reference evidence="10 11" key="1">
    <citation type="submission" date="2022-02" db="EMBL/GenBank/DDBJ databases">
        <title>Mesosutterella porci, a novel member of the family Sutterellaceae from pig feces.</title>
        <authorList>
            <person name="Wylensek D."/>
            <person name="Clavel T."/>
        </authorList>
    </citation>
    <scope>NUCLEOTIDE SEQUENCE [LARGE SCALE GENOMIC DNA]</scope>
    <source>
        <strain evidence="11">oilRF-744-wt-GAM-9</strain>
    </source>
</reference>
<protein>
    <recommendedName>
        <fullName evidence="9">Branched-chain amino acid transport system carrier protein</fullName>
    </recommendedName>
</protein>
<comment type="similarity">
    <text evidence="2 9">Belongs to the branched chain amino acid transporter family.</text>
</comment>
<dbReference type="Proteomes" id="UP001297600">
    <property type="component" value="Unassembled WGS sequence"/>
</dbReference>
<feature type="transmembrane region" description="Helical" evidence="9">
    <location>
        <begin position="7"/>
        <end position="27"/>
    </location>
</feature>
<gene>
    <name evidence="10" type="primary">brnQ</name>
    <name evidence="10" type="ORF">MAF45_01460</name>
</gene>
<feature type="transmembrane region" description="Helical" evidence="9">
    <location>
        <begin position="347"/>
        <end position="367"/>
    </location>
</feature>
<dbReference type="PANTHER" id="PTHR30588:SF0">
    <property type="entry name" value="BRANCHED-CHAIN AMINO ACID PERMEASE BRNQ"/>
    <property type="match status" value="1"/>
</dbReference>
<dbReference type="PANTHER" id="PTHR30588">
    <property type="entry name" value="BRANCHED-CHAIN AMINO ACID TRANSPORT SYSTEM 2 CARRIER PROTEIN"/>
    <property type="match status" value="1"/>
</dbReference>
<evidence type="ECO:0000256" key="8">
    <source>
        <dbReference type="ARBA" id="ARBA00023136"/>
    </source>
</evidence>
<feature type="transmembrane region" description="Helical" evidence="9">
    <location>
        <begin position="79"/>
        <end position="99"/>
    </location>
</feature>
<sequence length="442" mass="45825">MQLTSGRILAIGFMLFALFFGAGNLIFPAAMGQSAGLHVYSAVAGFCVTGAGLPLMGVAAMARSGCETLQEAASRVHPWYGLFFTVLVYLAIGPCYALPRAGTVSFEIAIRPFLSGIDSAFAQPAFLAAFFLAAWWFAASPSKLVDRIGKVLTPALLAGLAVLLLQSYLTPLGLPTAPEPLYATPLKAAEQGLLDGYNTLDAVVAFIFASFVVSIVKENGASGRKVVARAVCMAGLIAVCSLALVYVFIAKLGAESVTAIGMQDTGAPVLAECAKLLLGHTGAAILSVIILLACLSTAIGLITCCAGYAITLLPQVPYRAWAAVFALASCLIGLLGLRAIIAAAIPVLMFIYPLVVALGVLLLLHDFFGGRRCVYAWTIGCTSLMAFVYLLRAAGAPLGGLEGILSSTVPLYSSGLGWLPFAAAGFAIGLAWKEAVPEKMAA</sequence>
<organism evidence="10 11">
    <name type="scientific">Mesosutterella porci</name>
    <dbReference type="NCBI Taxonomy" id="2915351"/>
    <lineage>
        <taxon>Bacteria</taxon>
        <taxon>Pseudomonadati</taxon>
        <taxon>Pseudomonadota</taxon>
        <taxon>Betaproteobacteria</taxon>
        <taxon>Burkholderiales</taxon>
        <taxon>Sutterellaceae</taxon>
        <taxon>Mesosutterella</taxon>
    </lineage>
</organism>
<feature type="transmembrane region" description="Helical" evidence="9">
    <location>
        <begin position="374"/>
        <end position="391"/>
    </location>
</feature>
<evidence type="ECO:0000256" key="5">
    <source>
        <dbReference type="ARBA" id="ARBA00022692"/>
    </source>
</evidence>
<dbReference type="NCBIfam" id="TIGR00796">
    <property type="entry name" value="livcs"/>
    <property type="match status" value="1"/>
</dbReference>
<keyword evidence="5 9" id="KW-0812">Transmembrane</keyword>
<keyword evidence="4" id="KW-1003">Cell membrane</keyword>
<name>A0ABS9MNC7_9BURK</name>
<comment type="subcellular location">
    <subcellularLocation>
        <location evidence="9">Cell inner membrane</location>
        <topology evidence="9">Multi-pass membrane protein</topology>
    </subcellularLocation>
    <subcellularLocation>
        <location evidence="1">Cell membrane</location>
        <topology evidence="1">Multi-pass membrane protein</topology>
    </subcellularLocation>
</comment>
<feature type="transmembrane region" description="Helical" evidence="9">
    <location>
        <begin position="320"/>
        <end position="341"/>
    </location>
</feature>
<proteinExistence type="inferred from homology"/>
<dbReference type="RefSeq" id="WP_237977775.1">
    <property type="nucleotide sequence ID" value="NZ_JAKNCT010000001.1"/>
</dbReference>
<comment type="caution">
    <text evidence="10">The sequence shown here is derived from an EMBL/GenBank/DDBJ whole genome shotgun (WGS) entry which is preliminary data.</text>
</comment>
<keyword evidence="7 9" id="KW-1133">Transmembrane helix</keyword>
<dbReference type="EMBL" id="JAKNCT010000001">
    <property type="protein sequence ID" value="MCG5030123.1"/>
    <property type="molecule type" value="Genomic_DNA"/>
</dbReference>
<keyword evidence="11" id="KW-1185">Reference proteome</keyword>
<evidence type="ECO:0000256" key="9">
    <source>
        <dbReference type="RuleBase" id="RU362122"/>
    </source>
</evidence>
<evidence type="ECO:0000256" key="6">
    <source>
        <dbReference type="ARBA" id="ARBA00022970"/>
    </source>
</evidence>
<feature type="transmembrane region" description="Helical" evidence="9">
    <location>
        <begin position="411"/>
        <end position="432"/>
    </location>
</feature>
<dbReference type="InterPro" id="IPR004685">
    <property type="entry name" value="Brnchd-chn_aa_trnsp_Livcs"/>
</dbReference>